<dbReference type="PATRIC" id="fig|626887.3.peg.1867"/>
<dbReference type="InterPro" id="IPR001633">
    <property type="entry name" value="EAL_dom"/>
</dbReference>
<keyword evidence="6" id="KW-1185">Reference proteome</keyword>
<dbReference type="PANTHER" id="PTHR33121:SF70">
    <property type="entry name" value="SIGNALING PROTEIN YKOW"/>
    <property type="match status" value="1"/>
</dbReference>
<dbReference type="AlphaFoldDB" id="N6VZ37"/>
<dbReference type="Gene3D" id="3.30.450.20">
    <property type="entry name" value="PAS domain"/>
    <property type="match status" value="1"/>
</dbReference>
<dbReference type="eggNOG" id="COG5001">
    <property type="taxonomic scope" value="Bacteria"/>
</dbReference>
<dbReference type="InterPro" id="IPR035919">
    <property type="entry name" value="EAL_sf"/>
</dbReference>
<dbReference type="SMART" id="SM00267">
    <property type="entry name" value="GGDEF"/>
    <property type="match status" value="1"/>
</dbReference>
<evidence type="ECO:0000259" key="4">
    <source>
        <dbReference type="PROSITE" id="PS50887"/>
    </source>
</evidence>
<dbReference type="InterPro" id="IPR035965">
    <property type="entry name" value="PAS-like_dom_sf"/>
</dbReference>
<dbReference type="Pfam" id="PF00990">
    <property type="entry name" value="GGDEF"/>
    <property type="match status" value="1"/>
</dbReference>
<dbReference type="Pfam" id="PF08447">
    <property type="entry name" value="PAS_3"/>
    <property type="match status" value="1"/>
</dbReference>
<dbReference type="InterPro" id="IPR050706">
    <property type="entry name" value="Cyclic-di-GMP_PDE-like"/>
</dbReference>
<dbReference type="CDD" id="cd01948">
    <property type="entry name" value="EAL"/>
    <property type="match status" value="1"/>
</dbReference>
<keyword evidence="1" id="KW-0175">Coiled coil</keyword>
<accession>N6VZ37</accession>
<dbReference type="InterPro" id="IPR043128">
    <property type="entry name" value="Rev_trsase/Diguanyl_cyclase"/>
</dbReference>
<dbReference type="SMART" id="SM00091">
    <property type="entry name" value="PAS"/>
    <property type="match status" value="1"/>
</dbReference>
<dbReference type="OrthoDB" id="9805474at2"/>
<comment type="caution">
    <text evidence="5">The sequence shown here is derived from an EMBL/GenBank/DDBJ whole genome shotgun (WGS) entry which is preliminary data.</text>
</comment>
<name>N6VZ37_9GAMM</name>
<gene>
    <name evidence="5" type="ORF">J057_09316</name>
</gene>
<proteinExistence type="predicted"/>
<feature type="region of interest" description="Disordered" evidence="2">
    <location>
        <begin position="1"/>
        <end position="20"/>
    </location>
</feature>
<feature type="domain" description="EAL" evidence="3">
    <location>
        <begin position="383"/>
        <end position="639"/>
    </location>
</feature>
<dbReference type="STRING" id="626887.J057_09316"/>
<dbReference type="PANTHER" id="PTHR33121">
    <property type="entry name" value="CYCLIC DI-GMP PHOSPHODIESTERASE PDEF"/>
    <property type="match status" value="1"/>
</dbReference>
<evidence type="ECO:0000313" key="6">
    <source>
        <dbReference type="Proteomes" id="UP000013165"/>
    </source>
</evidence>
<evidence type="ECO:0000256" key="2">
    <source>
        <dbReference type="SAM" id="MobiDB-lite"/>
    </source>
</evidence>
<dbReference type="CDD" id="cd00130">
    <property type="entry name" value="PAS"/>
    <property type="match status" value="1"/>
</dbReference>
<dbReference type="SUPFAM" id="SSF141868">
    <property type="entry name" value="EAL domain-like"/>
    <property type="match status" value="1"/>
</dbReference>
<evidence type="ECO:0000256" key="1">
    <source>
        <dbReference type="SAM" id="Coils"/>
    </source>
</evidence>
<evidence type="ECO:0000313" key="5">
    <source>
        <dbReference type="EMBL" id="ENO15540.2"/>
    </source>
</evidence>
<dbReference type="InterPro" id="IPR013655">
    <property type="entry name" value="PAS_fold_3"/>
</dbReference>
<dbReference type="SMART" id="SM00052">
    <property type="entry name" value="EAL"/>
    <property type="match status" value="1"/>
</dbReference>
<dbReference type="HOGENOM" id="CLU_000445_70_50_6"/>
<dbReference type="Gene3D" id="3.30.70.270">
    <property type="match status" value="1"/>
</dbReference>
<dbReference type="InterPro" id="IPR029787">
    <property type="entry name" value="Nucleotide_cyclase"/>
</dbReference>
<feature type="coiled-coil region" evidence="1">
    <location>
        <begin position="68"/>
        <end position="95"/>
    </location>
</feature>
<sequence>MVATTRSVPSVCERSPPVTDSEKRLRREINEIADQLCQAIDGRFDFQVNAESDDMDVQKLSVLANLVLESVRRNIEELEQVKTELEERVAERTRRLDLVIDGTNDGVWEWDPASDRLQVSQRWLDMIGRSALERTLRLDDWLTMLFPPDREGFRRQLEDHLEGKIDRFRAECRVSDGAGGYRWVVARGICDHDPETGHVRLVSGTQADVTHQRFVNPVTGLPNARYLELVLSERLEGAPVEPINLVVVSMPNVTMIGETLSTHETSLLSQQLRERVEACIHPGELMASLADTTLAILIDAHDPKAIHARAREIQSQFDRMFEIDGRSLWISAVVGAIPVNETGLGSAEAVLQAARMLIRKARQRGSGSYLVYQREMREENLSRLETEQLLRSALREGWVEPFLQPLVDLHQGCVTGFEVLARIRHPQQGLISPALFIPVAEETGLIRELSTRILELTIPLFHDPGLVERFGPDFTLSINLSPVQLHDPKLAVDLLQRLEQANVPPQRLKIELTETAVMADSRVAVNLMTELRERGVAVALDDFGAGYSSLGYIRSLPLDQLKIDRSLVSGVDTDGEKRVILEMIITLCERLDLVVVVEGIENELELSCLLGMGAVVGQGFLFSRPLPVAELLQKVPHHGLLQAAQ</sequence>
<dbReference type="InterPro" id="IPR000160">
    <property type="entry name" value="GGDEF_dom"/>
</dbReference>
<dbReference type="SUPFAM" id="SSF55073">
    <property type="entry name" value="Nucleotide cyclase"/>
    <property type="match status" value="1"/>
</dbReference>
<dbReference type="Proteomes" id="UP000013165">
    <property type="component" value="Unassembled WGS sequence"/>
</dbReference>
<dbReference type="EMBL" id="APLQ01000011">
    <property type="protein sequence ID" value="ENO15540.2"/>
    <property type="molecule type" value="Genomic_DNA"/>
</dbReference>
<evidence type="ECO:0000259" key="3">
    <source>
        <dbReference type="PROSITE" id="PS50883"/>
    </source>
</evidence>
<reference evidence="5 6" key="1">
    <citation type="journal article" date="2013" name="Genome Announc.">
        <title>Genome Sequence of the Polycyclic Aromatic Hydrocarbon-Degrading Bacterium Strain Marinobacter nanhaiticus D15-8WT.</title>
        <authorList>
            <person name="Cui Z."/>
            <person name="Gao W."/>
            <person name="Li Q."/>
            <person name="Xu G."/>
            <person name="Zheng L."/>
        </authorList>
    </citation>
    <scope>NUCLEOTIDE SEQUENCE [LARGE SCALE GENOMIC DNA]</scope>
    <source>
        <strain evidence="5 6">D15-8W</strain>
    </source>
</reference>
<dbReference type="PROSITE" id="PS50887">
    <property type="entry name" value="GGDEF"/>
    <property type="match status" value="1"/>
</dbReference>
<dbReference type="InterPro" id="IPR000014">
    <property type="entry name" value="PAS"/>
</dbReference>
<dbReference type="Pfam" id="PF00563">
    <property type="entry name" value="EAL"/>
    <property type="match status" value="1"/>
</dbReference>
<dbReference type="GO" id="GO:0071111">
    <property type="term" value="F:cyclic-guanylate-specific phosphodiesterase activity"/>
    <property type="evidence" value="ECO:0007669"/>
    <property type="project" value="InterPro"/>
</dbReference>
<organism evidence="5 6">
    <name type="scientific">Marinobacter nanhaiticus D15-8W</name>
    <dbReference type="NCBI Taxonomy" id="626887"/>
    <lineage>
        <taxon>Bacteria</taxon>
        <taxon>Pseudomonadati</taxon>
        <taxon>Pseudomonadota</taxon>
        <taxon>Gammaproteobacteria</taxon>
        <taxon>Pseudomonadales</taxon>
        <taxon>Marinobacteraceae</taxon>
        <taxon>Marinobacter</taxon>
    </lineage>
</organism>
<dbReference type="PROSITE" id="PS50883">
    <property type="entry name" value="EAL"/>
    <property type="match status" value="1"/>
</dbReference>
<feature type="domain" description="GGDEF" evidence="4">
    <location>
        <begin position="241"/>
        <end position="374"/>
    </location>
</feature>
<dbReference type="SUPFAM" id="SSF55785">
    <property type="entry name" value="PYP-like sensor domain (PAS domain)"/>
    <property type="match status" value="1"/>
</dbReference>
<protein>
    <submittedName>
        <fullName evidence="5">Phosphodiesterase</fullName>
    </submittedName>
</protein>
<dbReference type="Gene3D" id="3.20.20.450">
    <property type="entry name" value="EAL domain"/>
    <property type="match status" value="1"/>
</dbReference>